<dbReference type="GO" id="GO:0031510">
    <property type="term" value="C:SUMO activating enzyme complex"/>
    <property type="evidence" value="ECO:0007669"/>
    <property type="project" value="TreeGrafter"/>
</dbReference>
<dbReference type="InterPro" id="IPR000594">
    <property type="entry name" value="ThiF_NAD_FAD-bd"/>
</dbReference>
<evidence type="ECO:0000256" key="6">
    <source>
        <dbReference type="ARBA" id="ARBA00044354"/>
    </source>
</evidence>
<evidence type="ECO:0000256" key="2">
    <source>
        <dbReference type="ARBA" id="ARBA00004718"/>
    </source>
</evidence>
<evidence type="ECO:0000259" key="7">
    <source>
        <dbReference type="Pfam" id="PF00899"/>
    </source>
</evidence>
<comment type="pathway">
    <text evidence="2">Protein modification; protein sumoylation.</text>
</comment>
<dbReference type="PRINTS" id="PR01849">
    <property type="entry name" value="UBIQUITINACT"/>
</dbReference>
<organism evidence="8 9">
    <name type="scientific">Trichoglossum hirsutum</name>
    <dbReference type="NCBI Taxonomy" id="265104"/>
    <lineage>
        <taxon>Eukaryota</taxon>
        <taxon>Fungi</taxon>
        <taxon>Dikarya</taxon>
        <taxon>Ascomycota</taxon>
        <taxon>Pezizomycotina</taxon>
        <taxon>Geoglossomycetes</taxon>
        <taxon>Geoglossales</taxon>
        <taxon>Geoglossaceae</taxon>
        <taxon>Trichoglossum</taxon>
    </lineage>
</organism>
<accession>A0A9P8L551</accession>
<evidence type="ECO:0000256" key="5">
    <source>
        <dbReference type="ARBA" id="ARBA00023242"/>
    </source>
</evidence>
<keyword evidence="5" id="KW-0539">Nucleus</keyword>
<reference evidence="8" key="1">
    <citation type="submission" date="2021-03" db="EMBL/GenBank/DDBJ databases">
        <title>Comparative genomics and phylogenomic investigation of the class Geoglossomycetes provide insights into ecological specialization and systematics.</title>
        <authorList>
            <person name="Melie T."/>
            <person name="Pirro S."/>
            <person name="Miller A.N."/>
            <person name="Quandt A."/>
        </authorList>
    </citation>
    <scope>NUCLEOTIDE SEQUENCE</scope>
    <source>
        <strain evidence="8">CAQ_001_2017</strain>
    </source>
</reference>
<evidence type="ECO:0000313" key="9">
    <source>
        <dbReference type="Proteomes" id="UP000750711"/>
    </source>
</evidence>
<dbReference type="InterPro" id="IPR035985">
    <property type="entry name" value="Ubiquitin-activating_enz"/>
</dbReference>
<dbReference type="CDD" id="cd01492">
    <property type="entry name" value="Aos1_SUMO"/>
    <property type="match status" value="1"/>
</dbReference>
<dbReference type="EMBL" id="JAGHQM010001803">
    <property type="protein sequence ID" value="KAH0551741.1"/>
    <property type="molecule type" value="Genomic_DNA"/>
</dbReference>
<dbReference type="PANTHER" id="PTHR10953">
    <property type="entry name" value="UBIQUITIN-ACTIVATING ENZYME E1"/>
    <property type="match status" value="1"/>
</dbReference>
<keyword evidence="4" id="KW-0833">Ubl conjugation pathway</keyword>
<comment type="subcellular location">
    <subcellularLocation>
        <location evidence="1">Nucleus</location>
    </subcellularLocation>
</comment>
<dbReference type="AlphaFoldDB" id="A0A9P8L551"/>
<keyword evidence="9" id="KW-1185">Reference proteome</keyword>
<sequence>MPITVNSADEAAAAADDAQTISADEIALYDRQIRLWGVKAQEKLRSAKILLVTAKALANEIAKNLVLAGIGSLTIADHEQVSGDDLCSQFFVSEEDIGKNRAVATAPRIRELNPRVAVHVESIDVRTRGAEYFAPFDIVIITEADLDTITSINTHTRLSNRPLYATASHGFYGYIFADLISHDYVIQRDKSNVPTALKAETSTRSVVAATTRKENGKVVEIVTKRETYSPIALVNTAPLPAEHLKNRRRLRQVTPLLTCIRALWEFQRLSNNALPSHSHADVELFTTLATAKHKELQLPPETLTSEFLRSFLQNIGAELAPATAFLGGVLAQDVINVLGGREQPIQNFLLLDAAESKAPVYSLHPPTNSEDGLVVPVFV</sequence>
<dbReference type="SUPFAM" id="SSF69572">
    <property type="entry name" value="Activating enzymes of the ubiquitin-like proteins"/>
    <property type="match status" value="1"/>
</dbReference>
<dbReference type="GO" id="GO:0019948">
    <property type="term" value="F:SUMO activating enzyme activity"/>
    <property type="evidence" value="ECO:0007669"/>
    <property type="project" value="TreeGrafter"/>
</dbReference>
<dbReference type="GO" id="GO:0005737">
    <property type="term" value="C:cytoplasm"/>
    <property type="evidence" value="ECO:0007669"/>
    <property type="project" value="TreeGrafter"/>
</dbReference>
<dbReference type="Pfam" id="PF00899">
    <property type="entry name" value="ThiF"/>
    <property type="match status" value="1"/>
</dbReference>
<evidence type="ECO:0000256" key="1">
    <source>
        <dbReference type="ARBA" id="ARBA00004123"/>
    </source>
</evidence>
<gene>
    <name evidence="8" type="ORF">GP486_007040</name>
</gene>
<evidence type="ECO:0000256" key="3">
    <source>
        <dbReference type="ARBA" id="ARBA00005673"/>
    </source>
</evidence>
<dbReference type="PANTHER" id="PTHR10953:SF162">
    <property type="entry name" value="SUMO-ACTIVATING ENZYME SUBUNIT 1"/>
    <property type="match status" value="1"/>
</dbReference>
<comment type="caution">
    <text evidence="8">The sequence shown here is derived from an EMBL/GenBank/DDBJ whole genome shotgun (WGS) entry which is preliminary data.</text>
</comment>
<dbReference type="Proteomes" id="UP000750711">
    <property type="component" value="Unassembled WGS sequence"/>
</dbReference>
<protein>
    <recommendedName>
        <fullName evidence="6">Ubiquitin-like 1-activating enzyme E1A</fullName>
    </recommendedName>
</protein>
<evidence type="ECO:0000256" key="4">
    <source>
        <dbReference type="ARBA" id="ARBA00022786"/>
    </source>
</evidence>
<dbReference type="InterPro" id="IPR045886">
    <property type="entry name" value="ThiF/MoeB/HesA"/>
</dbReference>
<dbReference type="GO" id="GO:0016925">
    <property type="term" value="P:protein sumoylation"/>
    <property type="evidence" value="ECO:0007669"/>
    <property type="project" value="TreeGrafter"/>
</dbReference>
<evidence type="ECO:0000313" key="8">
    <source>
        <dbReference type="EMBL" id="KAH0551741.1"/>
    </source>
</evidence>
<dbReference type="Gene3D" id="3.40.50.720">
    <property type="entry name" value="NAD(P)-binding Rossmann-like Domain"/>
    <property type="match status" value="1"/>
</dbReference>
<feature type="domain" description="THIF-type NAD/FAD binding fold" evidence="7">
    <location>
        <begin position="29"/>
        <end position="358"/>
    </location>
</feature>
<proteinExistence type="inferred from homology"/>
<name>A0A9P8L551_9PEZI</name>
<comment type="similarity">
    <text evidence="3">Belongs to the ubiquitin-activating E1 family.</text>
</comment>
<dbReference type="InterPro" id="IPR000011">
    <property type="entry name" value="UBQ/SUMO-activ_enz_E1-like"/>
</dbReference>